<protein>
    <submittedName>
        <fullName evidence="5">Aspartyl protease family protein 1</fullName>
    </submittedName>
</protein>
<dbReference type="InterPro" id="IPR021109">
    <property type="entry name" value="Peptidase_aspartic_dom_sf"/>
</dbReference>
<dbReference type="Pfam" id="PF14541">
    <property type="entry name" value="TAXi_C"/>
    <property type="match status" value="1"/>
</dbReference>
<feature type="signal peptide" evidence="3">
    <location>
        <begin position="1"/>
        <end position="29"/>
    </location>
</feature>
<dbReference type="PANTHER" id="PTHR13683">
    <property type="entry name" value="ASPARTYL PROTEASES"/>
    <property type="match status" value="1"/>
</dbReference>
<evidence type="ECO:0000256" key="1">
    <source>
        <dbReference type="ARBA" id="ARBA00007447"/>
    </source>
</evidence>
<dbReference type="GO" id="GO:0004190">
    <property type="term" value="F:aspartic-type endopeptidase activity"/>
    <property type="evidence" value="ECO:0007669"/>
    <property type="project" value="InterPro"/>
</dbReference>
<evidence type="ECO:0000313" key="5">
    <source>
        <dbReference type="EMBL" id="KAL0387537.1"/>
    </source>
</evidence>
<name>A0AAW2S576_SESRA</name>
<dbReference type="Pfam" id="PF14543">
    <property type="entry name" value="TAXi_N"/>
    <property type="match status" value="1"/>
</dbReference>
<keyword evidence="3" id="KW-0732">Signal</keyword>
<feature type="chain" id="PRO_5043923897" evidence="3">
    <location>
        <begin position="30"/>
        <end position="573"/>
    </location>
</feature>
<dbReference type="PANTHER" id="PTHR13683:SF826">
    <property type="entry name" value="ASPARTYL PROTEASE FAMILY PROTEIN 1"/>
    <property type="match status" value="1"/>
</dbReference>
<comment type="caution">
    <text evidence="5">The sequence shown here is derived from an EMBL/GenBank/DDBJ whole genome shotgun (WGS) entry which is preliminary data.</text>
</comment>
<gene>
    <name evidence="5" type="ORF">Sradi_2635500</name>
</gene>
<dbReference type="SUPFAM" id="SSF50630">
    <property type="entry name" value="Acid proteases"/>
    <property type="match status" value="2"/>
</dbReference>
<dbReference type="PROSITE" id="PS51257">
    <property type="entry name" value="PROKAR_LIPOPROTEIN"/>
    <property type="match status" value="1"/>
</dbReference>
<evidence type="ECO:0000256" key="2">
    <source>
        <dbReference type="SAM" id="MobiDB-lite"/>
    </source>
</evidence>
<dbReference type="PROSITE" id="PS51767">
    <property type="entry name" value="PEPTIDASE_A1"/>
    <property type="match status" value="1"/>
</dbReference>
<keyword evidence="5" id="KW-0645">Protease</keyword>
<dbReference type="PROSITE" id="PS00141">
    <property type="entry name" value="ASP_PROTEASE"/>
    <property type="match status" value="2"/>
</dbReference>
<feature type="compositionally biased region" description="Pro residues" evidence="2">
    <location>
        <begin position="529"/>
        <end position="538"/>
    </location>
</feature>
<reference evidence="5" key="2">
    <citation type="journal article" date="2024" name="Plant">
        <title>Genomic evolution and insights into agronomic trait innovations of Sesamum species.</title>
        <authorList>
            <person name="Miao H."/>
            <person name="Wang L."/>
            <person name="Qu L."/>
            <person name="Liu H."/>
            <person name="Sun Y."/>
            <person name="Le M."/>
            <person name="Wang Q."/>
            <person name="Wei S."/>
            <person name="Zheng Y."/>
            <person name="Lin W."/>
            <person name="Duan Y."/>
            <person name="Cao H."/>
            <person name="Xiong S."/>
            <person name="Wang X."/>
            <person name="Wei L."/>
            <person name="Li C."/>
            <person name="Ma Q."/>
            <person name="Ju M."/>
            <person name="Zhao R."/>
            <person name="Li G."/>
            <person name="Mu C."/>
            <person name="Tian Q."/>
            <person name="Mei H."/>
            <person name="Zhang T."/>
            <person name="Gao T."/>
            <person name="Zhang H."/>
        </authorList>
    </citation>
    <scope>NUCLEOTIDE SEQUENCE</scope>
    <source>
        <strain evidence="5">G02</strain>
    </source>
</reference>
<dbReference type="AlphaFoldDB" id="A0AAW2S576"/>
<dbReference type="InterPro" id="IPR001969">
    <property type="entry name" value="Aspartic_peptidase_AS"/>
</dbReference>
<dbReference type="Gene3D" id="2.40.70.10">
    <property type="entry name" value="Acid Proteases"/>
    <property type="match status" value="4"/>
</dbReference>
<accession>A0AAW2S576</accession>
<comment type="similarity">
    <text evidence="1">Belongs to the peptidase A1 family.</text>
</comment>
<feature type="region of interest" description="Disordered" evidence="2">
    <location>
        <begin position="499"/>
        <end position="543"/>
    </location>
</feature>
<sequence>MMYCKNSTVGGFLFLIVFACWINAKSSEAFGTFGFDIHHRYSDTVKDFLDVDGLPAKGSLDYYSAMAHRDQLFKARRLATSTATTPVLTFFGGNDTFRLSSLGFPSYNVTVTQISVESNVTDLEFMAIFDSGTSFTYLNDPAYSIIVQGFDAQITEPRYQPVRKIIFDYCYELSATQTSYVVPNLNFTMKGGSQLSITAPTIVIPRQQLDLNIYSPSTSSTSQSIPCNSTMCGPRRGCAVRLNACAYQEVYLSSNTSSTGILVDDVLHLGTDQNPQGIIEAPITLGFGMIQTGDFLDAAAINGLFGLGMDNVFVPSILASKGLTANSFSMCFGPDGIGRIEFGDKGTPDQSVTPFNIEQPHPSYNVTVTQISVESNVTDLEFTAIFDSGTSFTYLNDPAYSVIVQGFGTGRFGSSSMVVVSAYADFVVNIPEERCSIYPQGGYAYCLAVVKSADINIIGQNFMIGYRMVFDREEMVLGWTASDCYDSVSSNNGSNTLPVNKCSPAGAPPPSVLEPEATPNRTRSAAVPSLPPPSPPSSTRPLFGNDAARINSMANSLLMVIPIFLHQFFVLSS</sequence>
<dbReference type="EMBL" id="JACGWJ010000011">
    <property type="protein sequence ID" value="KAL0387537.1"/>
    <property type="molecule type" value="Genomic_DNA"/>
</dbReference>
<reference evidence="5" key="1">
    <citation type="submission" date="2020-06" db="EMBL/GenBank/DDBJ databases">
        <authorList>
            <person name="Li T."/>
            <person name="Hu X."/>
            <person name="Zhang T."/>
            <person name="Song X."/>
            <person name="Zhang H."/>
            <person name="Dai N."/>
            <person name="Sheng W."/>
            <person name="Hou X."/>
            <person name="Wei L."/>
        </authorList>
    </citation>
    <scope>NUCLEOTIDE SEQUENCE</scope>
    <source>
        <strain evidence="5">G02</strain>
        <tissue evidence="5">Leaf</tissue>
    </source>
</reference>
<dbReference type="InterPro" id="IPR032799">
    <property type="entry name" value="TAXi_C"/>
</dbReference>
<evidence type="ECO:0000259" key="4">
    <source>
        <dbReference type="PROSITE" id="PS51767"/>
    </source>
</evidence>
<dbReference type="InterPro" id="IPR032861">
    <property type="entry name" value="TAXi_N"/>
</dbReference>
<proteinExistence type="inferred from homology"/>
<organism evidence="5">
    <name type="scientific">Sesamum radiatum</name>
    <name type="common">Black benniseed</name>
    <dbReference type="NCBI Taxonomy" id="300843"/>
    <lineage>
        <taxon>Eukaryota</taxon>
        <taxon>Viridiplantae</taxon>
        <taxon>Streptophyta</taxon>
        <taxon>Embryophyta</taxon>
        <taxon>Tracheophyta</taxon>
        <taxon>Spermatophyta</taxon>
        <taxon>Magnoliopsida</taxon>
        <taxon>eudicotyledons</taxon>
        <taxon>Gunneridae</taxon>
        <taxon>Pentapetalae</taxon>
        <taxon>asterids</taxon>
        <taxon>lamiids</taxon>
        <taxon>Lamiales</taxon>
        <taxon>Pedaliaceae</taxon>
        <taxon>Sesamum</taxon>
    </lineage>
</organism>
<keyword evidence="5" id="KW-0378">Hydrolase</keyword>
<feature type="domain" description="Peptidase A1" evidence="4">
    <location>
        <begin position="110"/>
        <end position="480"/>
    </location>
</feature>
<dbReference type="GO" id="GO:0006508">
    <property type="term" value="P:proteolysis"/>
    <property type="evidence" value="ECO:0007669"/>
    <property type="project" value="UniProtKB-KW"/>
</dbReference>
<dbReference type="InterPro" id="IPR001461">
    <property type="entry name" value="Aspartic_peptidase_A1"/>
</dbReference>
<dbReference type="InterPro" id="IPR033121">
    <property type="entry name" value="PEPTIDASE_A1"/>
</dbReference>
<evidence type="ECO:0000256" key="3">
    <source>
        <dbReference type="SAM" id="SignalP"/>
    </source>
</evidence>